<name>A0ABN7XCE2_GIGMA</name>
<feature type="non-terminal residue" evidence="1">
    <location>
        <position position="117"/>
    </location>
</feature>
<dbReference type="Proteomes" id="UP000789901">
    <property type="component" value="Unassembled WGS sequence"/>
</dbReference>
<evidence type="ECO:0000313" key="2">
    <source>
        <dbReference type="Proteomes" id="UP000789901"/>
    </source>
</evidence>
<organism evidence="1 2">
    <name type="scientific">Gigaspora margarita</name>
    <dbReference type="NCBI Taxonomy" id="4874"/>
    <lineage>
        <taxon>Eukaryota</taxon>
        <taxon>Fungi</taxon>
        <taxon>Fungi incertae sedis</taxon>
        <taxon>Mucoromycota</taxon>
        <taxon>Glomeromycotina</taxon>
        <taxon>Glomeromycetes</taxon>
        <taxon>Diversisporales</taxon>
        <taxon>Gigasporaceae</taxon>
        <taxon>Gigaspora</taxon>
    </lineage>
</organism>
<evidence type="ECO:0000313" key="1">
    <source>
        <dbReference type="EMBL" id="CAG8852872.1"/>
    </source>
</evidence>
<dbReference type="EMBL" id="CAJVQB010117092">
    <property type="protein sequence ID" value="CAG8852872.1"/>
    <property type="molecule type" value="Genomic_DNA"/>
</dbReference>
<reference evidence="1 2" key="1">
    <citation type="submission" date="2021-06" db="EMBL/GenBank/DDBJ databases">
        <authorList>
            <person name="Kallberg Y."/>
            <person name="Tangrot J."/>
            <person name="Rosling A."/>
        </authorList>
    </citation>
    <scope>NUCLEOTIDE SEQUENCE [LARGE SCALE GENOMIC DNA]</scope>
    <source>
        <strain evidence="1 2">120-4 pot B 10/14</strain>
    </source>
</reference>
<proteinExistence type="predicted"/>
<sequence length="117" mass="13891">NYFIAIEAYIQKKEDSLVVKDLTKRERFSLKDMNLKELIEGFIKCWNKENHKWKRSNVGKLYCLKSLENSVYAALEALNKADLIKFDENDPLTIEVIDIFSKWARSYLKNDTIHFLK</sequence>
<feature type="non-terminal residue" evidence="1">
    <location>
        <position position="1"/>
    </location>
</feature>
<protein>
    <submittedName>
        <fullName evidence="1">1324_t:CDS:1</fullName>
    </submittedName>
</protein>
<keyword evidence="2" id="KW-1185">Reference proteome</keyword>
<accession>A0ABN7XCE2</accession>
<gene>
    <name evidence="1" type="ORF">GMARGA_LOCUS41693</name>
</gene>
<comment type="caution">
    <text evidence="1">The sequence shown here is derived from an EMBL/GenBank/DDBJ whole genome shotgun (WGS) entry which is preliminary data.</text>
</comment>